<sequence length="462" mass="51062">MEQEQSSKKRLLVGLVILLVLLILGGLFWYFFGRSPEGGREGELFPFGTPSQDTERTEAGSSDTPAAGEGQQVSEINIEEPMFRQLANVPVLGAYALEREGIEYVRYIERETGHTYEVNVRDGSRKQLTNTTISRIQLADWAQNGNMVVLRHLEQDPLSGRDIIKTRLGRLDLSADSSSGEVGGMVLETLPDDITALSVAPDGKNLFYLVKTTNGVSGSMMNFDTRTKKRVFQNSFSEWLPQLLNDGTVMLTTKPSGKVEGYSYHFDPKTGNLVRLVREKQGLTTLGDGTGSRVLFGENIAKDAVLGVYSKSGFPADEGIVFYEKILLITALPEKCVWLSDNIHTVCGSFITTPSGLIPDLWYQGRLSFADTFWAANTDTDELAFLVDPKKEVGQEFDVMNPLLSVDQNYFIFTNKKDGTLWSMRIIQKQTANTSPVDTSGLSPAELEDVKGSLPQNTKPAQ</sequence>
<name>A0A1G2DEZ9_9BACT</name>
<evidence type="ECO:0000256" key="2">
    <source>
        <dbReference type="SAM" id="Phobius"/>
    </source>
</evidence>
<organism evidence="3 4">
    <name type="scientific">Candidatus Lloydbacteria bacterium RIFCSPLOWO2_01_FULL_50_20</name>
    <dbReference type="NCBI Taxonomy" id="1798665"/>
    <lineage>
        <taxon>Bacteria</taxon>
        <taxon>Candidatus Lloydiibacteriota</taxon>
    </lineage>
</organism>
<evidence type="ECO:0000313" key="4">
    <source>
        <dbReference type="Proteomes" id="UP000178534"/>
    </source>
</evidence>
<protein>
    <recommendedName>
        <fullName evidence="5">Dipeptidylpeptidase IV N-terminal domain-containing protein</fullName>
    </recommendedName>
</protein>
<dbReference type="AlphaFoldDB" id="A0A1G2DEZ9"/>
<feature type="region of interest" description="Disordered" evidence="1">
    <location>
        <begin position="433"/>
        <end position="462"/>
    </location>
</feature>
<feature type="compositionally biased region" description="Polar residues" evidence="1">
    <location>
        <begin position="433"/>
        <end position="442"/>
    </location>
</feature>
<proteinExistence type="predicted"/>
<dbReference type="Proteomes" id="UP000178534">
    <property type="component" value="Unassembled WGS sequence"/>
</dbReference>
<feature type="transmembrane region" description="Helical" evidence="2">
    <location>
        <begin position="12"/>
        <end position="32"/>
    </location>
</feature>
<dbReference type="SUPFAM" id="SSF82171">
    <property type="entry name" value="DPP6 N-terminal domain-like"/>
    <property type="match status" value="1"/>
</dbReference>
<evidence type="ECO:0008006" key="5">
    <source>
        <dbReference type="Google" id="ProtNLM"/>
    </source>
</evidence>
<keyword evidence="2" id="KW-0812">Transmembrane</keyword>
<gene>
    <name evidence="3" type="ORF">A2942_00750</name>
</gene>
<feature type="region of interest" description="Disordered" evidence="1">
    <location>
        <begin position="42"/>
        <end position="70"/>
    </location>
</feature>
<reference evidence="3 4" key="1">
    <citation type="journal article" date="2016" name="Nat. Commun.">
        <title>Thousands of microbial genomes shed light on interconnected biogeochemical processes in an aquifer system.</title>
        <authorList>
            <person name="Anantharaman K."/>
            <person name="Brown C.T."/>
            <person name="Hug L.A."/>
            <person name="Sharon I."/>
            <person name="Castelle C.J."/>
            <person name="Probst A.J."/>
            <person name="Thomas B.C."/>
            <person name="Singh A."/>
            <person name="Wilkins M.J."/>
            <person name="Karaoz U."/>
            <person name="Brodie E.L."/>
            <person name="Williams K.H."/>
            <person name="Hubbard S.S."/>
            <person name="Banfield J.F."/>
        </authorList>
    </citation>
    <scope>NUCLEOTIDE SEQUENCE [LARGE SCALE GENOMIC DNA]</scope>
</reference>
<accession>A0A1G2DEZ9</accession>
<dbReference type="EMBL" id="MHLP01000036">
    <property type="protein sequence ID" value="OGZ11531.1"/>
    <property type="molecule type" value="Genomic_DNA"/>
</dbReference>
<keyword evidence="2" id="KW-1133">Transmembrane helix</keyword>
<evidence type="ECO:0000256" key="1">
    <source>
        <dbReference type="SAM" id="MobiDB-lite"/>
    </source>
</evidence>
<dbReference type="STRING" id="1798665.A2942_00750"/>
<keyword evidence="2" id="KW-0472">Membrane</keyword>
<evidence type="ECO:0000313" key="3">
    <source>
        <dbReference type="EMBL" id="OGZ11531.1"/>
    </source>
</evidence>
<comment type="caution">
    <text evidence="3">The sequence shown here is derived from an EMBL/GenBank/DDBJ whole genome shotgun (WGS) entry which is preliminary data.</text>
</comment>